<feature type="region of interest" description="Disordered" evidence="1">
    <location>
        <begin position="26"/>
        <end position="49"/>
    </location>
</feature>
<gene>
    <name evidence="4" type="ORF">PAT3040_00327</name>
</gene>
<name>A0A2R5EGZ4_9BACL</name>
<dbReference type="Proteomes" id="UP000245202">
    <property type="component" value="Unassembled WGS sequence"/>
</dbReference>
<reference evidence="4 5" key="1">
    <citation type="submission" date="2017-08" db="EMBL/GenBank/DDBJ databases">
        <title>Substantial Increase in Enzyme Production by Combined Drug-Resistance Mutations in Paenibacillus agaridevorans.</title>
        <authorList>
            <person name="Tanaka Y."/>
            <person name="Funane K."/>
            <person name="Hosaka T."/>
            <person name="Shiwa Y."/>
            <person name="Fujita N."/>
            <person name="Miyazaki T."/>
            <person name="Yoshikawa H."/>
            <person name="Murakami K."/>
            <person name="Kasahara K."/>
            <person name="Inaoka T."/>
            <person name="Hiraga Y."/>
            <person name="Ochi K."/>
        </authorList>
    </citation>
    <scope>NUCLEOTIDE SEQUENCE [LARGE SCALE GENOMIC DNA]</scope>
    <source>
        <strain evidence="4 5">T-3040</strain>
    </source>
</reference>
<dbReference type="PANTHER" id="PTHR43649:SF17">
    <property type="entry name" value="ABC TRANSPORTER SOLUTE BINDING PROTEIN-SUGAR TRANSPORT"/>
    <property type="match status" value="1"/>
</dbReference>
<comment type="caution">
    <text evidence="4">The sequence shown here is derived from an EMBL/GenBank/DDBJ whole genome shotgun (WGS) entry which is preliminary data.</text>
</comment>
<evidence type="ECO:0000259" key="3">
    <source>
        <dbReference type="Pfam" id="PF12010"/>
    </source>
</evidence>
<evidence type="ECO:0000313" key="5">
    <source>
        <dbReference type="Proteomes" id="UP000245202"/>
    </source>
</evidence>
<dbReference type="Gene3D" id="3.40.190.10">
    <property type="entry name" value="Periplasmic binding protein-like II"/>
    <property type="match status" value="1"/>
</dbReference>
<dbReference type="InterPro" id="IPR022627">
    <property type="entry name" value="DUF3502"/>
</dbReference>
<dbReference type="PANTHER" id="PTHR43649">
    <property type="entry name" value="ARABINOSE-BINDING PROTEIN-RELATED"/>
    <property type="match status" value="1"/>
</dbReference>
<dbReference type="PROSITE" id="PS51257">
    <property type="entry name" value="PROKAR_LIPOPROTEIN"/>
    <property type="match status" value="1"/>
</dbReference>
<dbReference type="Pfam" id="PF12010">
    <property type="entry name" value="DUF3502"/>
    <property type="match status" value="1"/>
</dbReference>
<feature type="domain" description="DUF3502" evidence="3">
    <location>
        <begin position="441"/>
        <end position="508"/>
    </location>
</feature>
<organism evidence="4 5">
    <name type="scientific">Paenibacillus agaridevorans</name>
    <dbReference type="NCBI Taxonomy" id="171404"/>
    <lineage>
        <taxon>Bacteria</taxon>
        <taxon>Bacillati</taxon>
        <taxon>Bacillota</taxon>
        <taxon>Bacilli</taxon>
        <taxon>Bacillales</taxon>
        <taxon>Paenibacillaceae</taxon>
        <taxon>Paenibacillus</taxon>
    </lineage>
</organism>
<proteinExistence type="predicted"/>
<feature type="compositionally biased region" description="Polar residues" evidence="1">
    <location>
        <begin position="27"/>
        <end position="45"/>
    </location>
</feature>
<feature type="signal peptide" evidence="2">
    <location>
        <begin position="1"/>
        <end position="25"/>
    </location>
</feature>
<protein>
    <recommendedName>
        <fullName evidence="3">DUF3502 domain-containing protein</fullName>
    </recommendedName>
</protein>
<dbReference type="InterPro" id="IPR050490">
    <property type="entry name" value="Bact_solute-bd_prot1"/>
</dbReference>
<evidence type="ECO:0000256" key="2">
    <source>
        <dbReference type="SAM" id="SignalP"/>
    </source>
</evidence>
<keyword evidence="2" id="KW-0732">Signal</keyword>
<accession>A0A2R5EGZ4</accession>
<keyword evidence="5" id="KW-1185">Reference proteome</keyword>
<evidence type="ECO:0000256" key="1">
    <source>
        <dbReference type="SAM" id="MobiDB-lite"/>
    </source>
</evidence>
<dbReference type="RefSeq" id="WP_108991284.1">
    <property type="nucleotide sequence ID" value="NZ_BDQX01000028.1"/>
</dbReference>
<dbReference type="EMBL" id="BDQX01000028">
    <property type="protein sequence ID" value="GBG05842.1"/>
    <property type="molecule type" value="Genomic_DNA"/>
</dbReference>
<dbReference type="AlphaFoldDB" id="A0A2R5EGZ4"/>
<dbReference type="SUPFAM" id="SSF53850">
    <property type="entry name" value="Periplasmic binding protein-like II"/>
    <property type="match status" value="1"/>
</dbReference>
<evidence type="ECO:0000313" key="4">
    <source>
        <dbReference type="EMBL" id="GBG05842.1"/>
    </source>
</evidence>
<feature type="chain" id="PRO_5038808469" description="DUF3502 domain-containing protein" evidence="2">
    <location>
        <begin position="26"/>
        <end position="510"/>
    </location>
</feature>
<sequence>MKKWRWMGAVTVVLLLAAVSLSACSSNGNSKPNAENGAGTPTASEGNAEKPKEIVELKALFPGDTPQGFDEVMAAVNEKLKKDNIGASLKIQFIPWSDYGNTTSVKIAANEQFDMFLEAPWLHMGQMIASDSIYALDEFVEGREELKQSIPEMMWEANKFNGKIMGIPLGTTQTMVYGFQVRKDLREKYGLPEIKTLDDMVNFLYAVKENDKDLIPFVVDQRTAGHNAQRFNSLYYTNDYDGFAVTNEFLATSDKKVIPIYERPGYENGYKYSEQFYKDGIFHKNIMQEQNAATLFNQGKAASYPYYSDGVVNYTDLLKNVPGAELEIVVPAVDGWKPLSDFKQWNFLSVPKYSKNVELVMDVMNWLSIKENHDLLEYGIQGKDWNPVGESGYESISDYSFPGYVMTWRPQLARTPSTMIADDKKWVDFSKDANNFSPAVTTGFTANLDAVKTEIAQITPLNEQILSPMAAGLHKFEDGIAKYKSEMERAGSQKVIEELQKQLDAFLAGK</sequence>